<accession>A0ABP7T564</accession>
<dbReference type="RefSeq" id="WP_344707456.1">
    <property type="nucleotide sequence ID" value="NZ_BAABBQ010000001.1"/>
</dbReference>
<comment type="caution">
    <text evidence="1">The sequence shown here is derived from an EMBL/GenBank/DDBJ whole genome shotgun (WGS) entry which is preliminary data.</text>
</comment>
<proteinExistence type="predicted"/>
<name>A0ABP7T564_9SPHN</name>
<dbReference type="Proteomes" id="UP001500235">
    <property type="component" value="Unassembled WGS sequence"/>
</dbReference>
<gene>
    <name evidence="1" type="ORF">GCM10022280_22230</name>
</gene>
<dbReference type="EMBL" id="BAABBQ010000001">
    <property type="protein sequence ID" value="GAA4021222.1"/>
    <property type="molecule type" value="Genomic_DNA"/>
</dbReference>
<organism evidence="1 2">
    <name type="scientific">Sphingomonas swuensis</name>
    <dbReference type="NCBI Taxonomy" id="977800"/>
    <lineage>
        <taxon>Bacteria</taxon>
        <taxon>Pseudomonadati</taxon>
        <taxon>Pseudomonadota</taxon>
        <taxon>Alphaproteobacteria</taxon>
        <taxon>Sphingomonadales</taxon>
        <taxon>Sphingomonadaceae</taxon>
        <taxon>Sphingomonas</taxon>
    </lineage>
</organism>
<sequence>MSNADKLPFVQVDQHVGSAPIADDQGHSSDAKKGPFIQKTVNDQFRPNVYIHEIAPSWLAEPSLWVEG</sequence>
<protein>
    <submittedName>
        <fullName evidence="1">Uncharacterized protein</fullName>
    </submittedName>
</protein>
<keyword evidence="2" id="KW-1185">Reference proteome</keyword>
<reference evidence="2" key="1">
    <citation type="journal article" date="2019" name="Int. J. Syst. Evol. Microbiol.">
        <title>The Global Catalogue of Microorganisms (GCM) 10K type strain sequencing project: providing services to taxonomists for standard genome sequencing and annotation.</title>
        <authorList>
            <consortium name="The Broad Institute Genomics Platform"/>
            <consortium name="The Broad Institute Genome Sequencing Center for Infectious Disease"/>
            <person name="Wu L."/>
            <person name="Ma J."/>
        </authorList>
    </citation>
    <scope>NUCLEOTIDE SEQUENCE [LARGE SCALE GENOMIC DNA]</scope>
    <source>
        <strain evidence="2">JCM 17563</strain>
    </source>
</reference>
<evidence type="ECO:0000313" key="2">
    <source>
        <dbReference type="Proteomes" id="UP001500235"/>
    </source>
</evidence>
<evidence type="ECO:0000313" key="1">
    <source>
        <dbReference type="EMBL" id="GAA4021222.1"/>
    </source>
</evidence>